<dbReference type="Pfam" id="PF05685">
    <property type="entry name" value="Uma2"/>
    <property type="match status" value="1"/>
</dbReference>
<dbReference type="InterPro" id="IPR011335">
    <property type="entry name" value="Restrct_endonuc-II-like"/>
</dbReference>
<dbReference type="RefSeq" id="WP_083626322.1">
    <property type="nucleotide sequence ID" value="NZ_LR734883.1"/>
</dbReference>
<keyword evidence="3" id="KW-1185">Reference proteome</keyword>
<evidence type="ECO:0000313" key="3">
    <source>
        <dbReference type="Proteomes" id="UP000184550"/>
    </source>
</evidence>
<dbReference type="Gene3D" id="3.90.1570.10">
    <property type="entry name" value="tt1808, chain A"/>
    <property type="match status" value="1"/>
</dbReference>
<feature type="domain" description="Putative restriction endonuclease" evidence="1">
    <location>
        <begin position="15"/>
        <end position="181"/>
    </location>
</feature>
<organism evidence="2 3">
    <name type="scientific">Planktothrix serta PCC 8927</name>
    <dbReference type="NCBI Taxonomy" id="671068"/>
    <lineage>
        <taxon>Bacteria</taxon>
        <taxon>Bacillati</taxon>
        <taxon>Cyanobacteriota</taxon>
        <taxon>Cyanophyceae</taxon>
        <taxon>Oscillatoriophycideae</taxon>
        <taxon>Oscillatoriales</taxon>
        <taxon>Microcoleaceae</taxon>
        <taxon>Planktothrix</taxon>
    </lineage>
</organism>
<evidence type="ECO:0000259" key="1">
    <source>
        <dbReference type="Pfam" id="PF05685"/>
    </source>
</evidence>
<dbReference type="PANTHER" id="PTHR34107">
    <property type="entry name" value="SLL0198 PROTEIN-RELATED"/>
    <property type="match status" value="1"/>
</dbReference>
<dbReference type="AlphaFoldDB" id="A0A7Z9E3F0"/>
<sequence>MIQTEDKPQIQSLSLEEFLTQPETKPAQEYINGVVYQKPMPKGKHSRIQKCLIDSISQVAETKHLACAFPELRCSFGGRSIVPDIVVLEWQNIPLDEQGEIANDVNIAPDWTIEILSPDQNTTRVINNILFCLKHQTQLGWLIEPQERLVLVFKPKQQPEVFEGEQILPVLDILKDYQLSVNELFNCLKP</sequence>
<comment type="caution">
    <text evidence="2">The sequence shown here is derived from an EMBL/GenBank/DDBJ whole genome shotgun (WGS) entry which is preliminary data.</text>
</comment>
<dbReference type="InterPro" id="IPR008538">
    <property type="entry name" value="Uma2"/>
</dbReference>
<dbReference type="OrthoDB" id="517930at2"/>
<dbReference type="CDD" id="cd06260">
    <property type="entry name" value="DUF820-like"/>
    <property type="match status" value="1"/>
</dbReference>
<reference evidence="2" key="1">
    <citation type="submission" date="2019-10" db="EMBL/GenBank/DDBJ databases">
        <authorList>
            <consortium name="Genoscope - CEA"/>
            <person name="William W."/>
        </authorList>
    </citation>
    <scope>NUCLEOTIDE SEQUENCE [LARGE SCALE GENOMIC DNA]</scope>
    <source>
        <strain evidence="2">BBR_PRJEB10992</strain>
    </source>
</reference>
<proteinExistence type="predicted"/>
<protein>
    <recommendedName>
        <fullName evidence="1">Putative restriction endonuclease domain-containing protein</fullName>
    </recommendedName>
</protein>
<gene>
    <name evidence="2" type="ORF">PL8927_830246</name>
</gene>
<dbReference type="SUPFAM" id="SSF52980">
    <property type="entry name" value="Restriction endonuclease-like"/>
    <property type="match status" value="1"/>
</dbReference>
<dbReference type="PANTHER" id="PTHR34107:SF5">
    <property type="entry name" value="SLL1355 PROTEIN"/>
    <property type="match status" value="1"/>
</dbReference>
<dbReference type="InterPro" id="IPR012296">
    <property type="entry name" value="Nuclease_put_TT1808"/>
</dbReference>
<dbReference type="Proteomes" id="UP000184550">
    <property type="component" value="Unassembled WGS sequence"/>
</dbReference>
<accession>A0A7Z9E3F0</accession>
<name>A0A7Z9E3F0_9CYAN</name>
<dbReference type="EMBL" id="CZCU02000161">
    <property type="protein sequence ID" value="VXD24987.1"/>
    <property type="molecule type" value="Genomic_DNA"/>
</dbReference>
<evidence type="ECO:0000313" key="2">
    <source>
        <dbReference type="EMBL" id="VXD24987.1"/>
    </source>
</evidence>